<feature type="domain" description="FMP27 SW motif-containing RBG unit" evidence="2">
    <location>
        <begin position="300"/>
        <end position="389"/>
    </location>
</feature>
<accession>A0ABQ7RUI4</accession>
<evidence type="ECO:0000259" key="1">
    <source>
        <dbReference type="SMART" id="SM01214"/>
    </source>
</evidence>
<sequence length="1433" mass="160090">MEYADSKFNVGVSDIDFSGVMHIEQGKLHASGNLVTGAITFSPNAPVPAVAVSAVKVLVQGKSWHASAHGLHAKDVLDIPHLTYSHSPADGTRLEMPAIDANISLPLVFALLSLFVPPKTSSPSSSSSQGAWPSVAVANSTIVLHLARFDLRVHSQDLSFSATAATVGDVRLEIVRHGRWTRLLSVQNVAADGGIDVRVAFAKLSLPHGFLIYELFDSASNTAKSLQQHVHTLRTDSDELVIAPHALPPVHLSDIRVRAGLVAVCFESDPFETELGMIYQLGRVEQRSRLQKWGLLEGGEFLDALNEHISSSWIRLVREYRTKLAATVERNGQFLEGRRQPAATGAPVMSLYLEEVDLNVGPPHMDESLPAYIERVGKGMPRDTQYTTLLPAYVDLSVGQVRAHLLDLPLPLAWVPWGKNTAGLRVCGNVVLLEQLGGDWRWCDVEVGADESVRVPRTMAAMKTLAELTATVLTDHPVMLTWGASIQPILRQLSLCFDSFSKPRVDPSPKLGIWDKLRLIAHGHIDLVWATDAGLQINIKGSMDPYELHGAAAGFSFVFRKNVRLELNDPRNAPDDFAVVRASETMFGVPDHLTTLPCWCSADPVYLGHKLENSLSTSTFGYYLNERLFSPLPPRTSFKQAVSLGGEVEFKLSFKFERSQNKATPHYAVHMALPPRSPNHDSYAGFRTDTIHMGIHLTTRSSANSVHVTPVTFSYFTKWFTLFSSGVSLPIRNGPLFGTALESVKFASHLASFSYNFAVHPLYIFHGYRLDLDDPENRCAIGFKAKMEDLRLQLHQRKKPMVLKNENLNKQVKLMQMRFDTGEVRFCNVDVRVVAAEEQKAGSDEFTPAAEPWFDRQDFEEHGMESLGAVSVEYLHLFHCEEMAYFLDHDSAKFRNIVEASRPLAKWNCAVRNRVFQYLQRLEFRHSYSYYRSYQAYRTARASQAQGRAKTAVHDDVSFADRSLRIDTFESDLRAVEHSARRLVTCDDFAVKISEPQIQLIENDAADYFVLLSTPQIDVSVVSVNDGSKLDDVGSRPLATRFGSVLKDTDIFLIDRSIDPKGAIVYGASPHWPLFLPDPPAKYKVLARTAMVLRFDRTSSLGGDDRRNVLMFNMARLETRLDSAQARALYSLVATLLLYSEPRSKELNAAVQELAMVADSSDLGAVFAQVADVSRKLAYLPEPSPLRSRLLVELYTRMRFLVNGGGLRDDELEWVLQVGRIKMDMVEASRPFLQLEIAQGTFNRIELANGATTNRVLVGTLRARNMAGAYFPQLLSGVESTHMFDISWTMDRPVGGIRVVKRVDIKSSPIKLGLEETVGQRVLEYFVGEQQDGQQQQEEHVDASSSKLMISRAGRYYWFQSIHMEPVALVVSVRGKGLRKLLNVTDFELLLPALDIVNRLWGIGDLANYLKKYILQTLMVHFGKIIRHKMKKH</sequence>
<evidence type="ECO:0000259" key="2">
    <source>
        <dbReference type="SMART" id="SM01215"/>
    </source>
</evidence>
<organism evidence="4 5">
    <name type="scientific">Pichia angusta</name>
    <name type="common">Yeast</name>
    <name type="synonym">Hansenula polymorpha</name>
    <dbReference type="NCBI Taxonomy" id="870730"/>
    <lineage>
        <taxon>Eukaryota</taxon>
        <taxon>Fungi</taxon>
        <taxon>Dikarya</taxon>
        <taxon>Ascomycota</taxon>
        <taxon>Saccharomycotina</taxon>
        <taxon>Pichiomycetes</taxon>
        <taxon>Pichiales</taxon>
        <taxon>Pichiaceae</taxon>
        <taxon>Ogataea</taxon>
    </lineage>
</organism>
<dbReference type="InterPro" id="IPR019449">
    <property type="entry name" value="FMP27_WPPW_RBG"/>
</dbReference>
<dbReference type="InterPro" id="IPR019415">
    <property type="entry name" value="FMP27_SW_RBG"/>
</dbReference>
<comment type="caution">
    <text evidence="4">The sequence shown here is derived from an EMBL/GenBank/DDBJ whole genome shotgun (WGS) entry which is preliminary data.</text>
</comment>
<keyword evidence="5" id="KW-1185">Reference proteome</keyword>
<protein>
    <recommendedName>
        <fullName evidence="6">FMP27 GFWDK domain-containing protein</fullName>
    </recommendedName>
</protein>
<reference evidence="4 5" key="1">
    <citation type="journal article" date="2021" name="G3 (Bethesda)">
        <title>Genomic diversity, chromosomal rearrangements, and interspecies hybridization in the ogataea polymorpha species complex.</title>
        <authorList>
            <person name="Hanson S.J."/>
            <person name="Cinneide E.O."/>
            <person name="Salzberg L.I."/>
            <person name="Wolfe K.H."/>
            <person name="McGowan J."/>
            <person name="Fitzpatrick D.A."/>
            <person name="Matlin K."/>
        </authorList>
    </citation>
    <scope>NUCLEOTIDE SEQUENCE [LARGE SCALE GENOMIC DNA]</scope>
    <source>
        <strain evidence="4">51-138</strain>
    </source>
</reference>
<dbReference type="Proteomes" id="UP001197328">
    <property type="component" value="Unassembled WGS sequence"/>
</dbReference>
<dbReference type="PANTHER" id="PTHR15678:SF15">
    <property type="entry name" value="PROTEIN FMP27, MITOCHONDRIAL"/>
    <property type="match status" value="1"/>
</dbReference>
<evidence type="ECO:0000313" key="5">
    <source>
        <dbReference type="Proteomes" id="UP001197328"/>
    </source>
</evidence>
<dbReference type="EMBL" id="JAHLVD010000009">
    <property type="protein sequence ID" value="KAG7847670.1"/>
    <property type="molecule type" value="Genomic_DNA"/>
</dbReference>
<gene>
    <name evidence="4" type="ORF">KL940_003582</name>
</gene>
<name>A0ABQ7RUI4_PICAN</name>
<proteinExistence type="predicted"/>
<dbReference type="SMART" id="SM01216">
    <property type="entry name" value="Fmp27_WPPW"/>
    <property type="match status" value="1"/>
</dbReference>
<dbReference type="InterPro" id="IPR045167">
    <property type="entry name" value="Hobbit"/>
</dbReference>
<dbReference type="InterPro" id="IPR019441">
    <property type="entry name" value="FMP27/BLTP2/Hobbit_GFWDK_RBG"/>
</dbReference>
<feature type="domain" description="FMP27/BLTP2/Hobbit GFWDK motif-containing RBG unit" evidence="1">
    <location>
        <begin position="407"/>
        <end position="548"/>
    </location>
</feature>
<dbReference type="PANTHER" id="PTHR15678">
    <property type="entry name" value="ANTIGEN MLAA-22-RELATED"/>
    <property type="match status" value="1"/>
</dbReference>
<dbReference type="SMART" id="SM01215">
    <property type="entry name" value="Fmp27_SW"/>
    <property type="match status" value="1"/>
</dbReference>
<feature type="domain" description="FMP27 WPPW motif-containing RBG unit" evidence="3">
    <location>
        <begin position="782"/>
        <end position="1077"/>
    </location>
</feature>
<evidence type="ECO:0008006" key="6">
    <source>
        <dbReference type="Google" id="ProtNLM"/>
    </source>
</evidence>
<dbReference type="SMART" id="SM01214">
    <property type="entry name" value="Fmp27_GFWDK"/>
    <property type="match status" value="1"/>
</dbReference>
<evidence type="ECO:0000313" key="4">
    <source>
        <dbReference type="EMBL" id="KAG7847670.1"/>
    </source>
</evidence>
<evidence type="ECO:0000259" key="3">
    <source>
        <dbReference type="SMART" id="SM01216"/>
    </source>
</evidence>
<dbReference type="Pfam" id="PF10344">
    <property type="entry name" value="Hobbit"/>
    <property type="match status" value="3"/>
</dbReference>